<keyword evidence="2 4" id="KW-0689">Ribosomal protein</keyword>
<dbReference type="Proteomes" id="UP000472260">
    <property type="component" value="Unassembled WGS sequence"/>
</dbReference>
<dbReference type="PROSITE" id="PS01191">
    <property type="entry name" value="RIBOSOMAL_S3AE"/>
    <property type="match status" value="1"/>
</dbReference>
<dbReference type="PANTHER" id="PTHR11830">
    <property type="entry name" value="40S RIBOSOMAL PROTEIN S3A"/>
    <property type="match status" value="1"/>
</dbReference>
<evidence type="ECO:0000256" key="1">
    <source>
        <dbReference type="ARBA" id="ARBA00022490"/>
    </source>
</evidence>
<comment type="similarity">
    <text evidence="4">Belongs to the eukaryotic ribosomal protein eS1 family.</text>
</comment>
<gene>
    <name evidence="5" type="primary">LOC107695588</name>
</gene>
<dbReference type="SMART" id="SM01397">
    <property type="entry name" value="Ribosomal_S3Ae"/>
    <property type="match status" value="1"/>
</dbReference>
<name>A0A671K2W0_9TELE</name>
<dbReference type="GO" id="GO:1990904">
    <property type="term" value="C:ribonucleoprotein complex"/>
    <property type="evidence" value="ECO:0007669"/>
    <property type="project" value="UniProtKB-KW"/>
</dbReference>
<evidence type="ECO:0000256" key="2">
    <source>
        <dbReference type="ARBA" id="ARBA00022980"/>
    </source>
</evidence>
<dbReference type="GO" id="GO:0005840">
    <property type="term" value="C:ribosome"/>
    <property type="evidence" value="ECO:0007669"/>
    <property type="project" value="UniProtKB-KW"/>
</dbReference>
<evidence type="ECO:0000313" key="6">
    <source>
        <dbReference type="Proteomes" id="UP000472260"/>
    </source>
</evidence>
<accession>A0A671K2W0</accession>
<proteinExistence type="inferred from homology"/>
<dbReference type="GO" id="GO:0003735">
    <property type="term" value="F:structural constituent of ribosome"/>
    <property type="evidence" value="ECO:0007669"/>
    <property type="project" value="InterPro"/>
</dbReference>
<keyword evidence="1" id="KW-0963">Cytoplasm</keyword>
<keyword evidence="6" id="KW-1185">Reference proteome</keyword>
<evidence type="ECO:0000313" key="5">
    <source>
        <dbReference type="Ensembl" id="ENSSANP00000001579.1"/>
    </source>
</evidence>
<keyword evidence="3 4" id="KW-0687">Ribonucleoprotein</keyword>
<dbReference type="Ensembl" id="ENSSANT00000001719.1">
    <property type="protein sequence ID" value="ENSSANP00000001579.1"/>
    <property type="gene ID" value="ENSSANG00000000937.1"/>
</dbReference>
<reference evidence="5" key="2">
    <citation type="submission" date="2025-09" db="UniProtKB">
        <authorList>
            <consortium name="Ensembl"/>
        </authorList>
    </citation>
    <scope>IDENTIFICATION</scope>
</reference>
<dbReference type="InterPro" id="IPR018281">
    <property type="entry name" value="Ribosomal_eS1_CS"/>
</dbReference>
<organism evidence="5 6">
    <name type="scientific">Sinocyclocheilus anshuiensis</name>
    <dbReference type="NCBI Taxonomy" id="1608454"/>
    <lineage>
        <taxon>Eukaryota</taxon>
        <taxon>Metazoa</taxon>
        <taxon>Chordata</taxon>
        <taxon>Craniata</taxon>
        <taxon>Vertebrata</taxon>
        <taxon>Euteleostomi</taxon>
        <taxon>Actinopterygii</taxon>
        <taxon>Neopterygii</taxon>
        <taxon>Teleostei</taxon>
        <taxon>Ostariophysi</taxon>
        <taxon>Cypriniformes</taxon>
        <taxon>Cyprinidae</taxon>
        <taxon>Cyprininae</taxon>
        <taxon>Sinocyclocheilus</taxon>
    </lineage>
</organism>
<protein>
    <submittedName>
        <fullName evidence="5">40S ribosomal protein S3a</fullName>
    </submittedName>
</protein>
<dbReference type="Pfam" id="PF01015">
    <property type="entry name" value="Ribosomal_S3Ae"/>
    <property type="match status" value="1"/>
</dbReference>
<dbReference type="GO" id="GO:0006412">
    <property type="term" value="P:translation"/>
    <property type="evidence" value="ECO:0007669"/>
    <property type="project" value="InterPro"/>
</dbReference>
<evidence type="ECO:0000256" key="4">
    <source>
        <dbReference type="RuleBase" id="RU000668"/>
    </source>
</evidence>
<dbReference type="AlphaFoldDB" id="A0A671K2W0"/>
<reference evidence="5" key="1">
    <citation type="submission" date="2025-08" db="UniProtKB">
        <authorList>
            <consortium name="Ensembl"/>
        </authorList>
    </citation>
    <scope>IDENTIFICATION</scope>
</reference>
<dbReference type="InterPro" id="IPR001593">
    <property type="entry name" value="Ribosomal_eS1"/>
</dbReference>
<sequence>MAVGKNKRLTKGGKKGAKKKIVDPFSKKDWYDVKAPAMFNIRNLGKTLVTRTQGTRIASDGLKGRVFEVSLADLQNDEVAFRKFKLVTEDVQDDTAWCDLLAELKDTNVKAAGLQ</sequence>
<evidence type="ECO:0000256" key="3">
    <source>
        <dbReference type="ARBA" id="ARBA00023274"/>
    </source>
</evidence>